<evidence type="ECO:0000313" key="2">
    <source>
        <dbReference type="EMBL" id="VVE54518.1"/>
    </source>
</evidence>
<dbReference type="CDD" id="cd03139">
    <property type="entry name" value="GATase1_PfpI_2"/>
    <property type="match status" value="1"/>
</dbReference>
<reference evidence="2 3" key="1">
    <citation type="submission" date="2019-08" db="EMBL/GenBank/DDBJ databases">
        <authorList>
            <person name="Peeters C."/>
        </authorList>
    </citation>
    <scope>NUCLEOTIDE SEQUENCE [LARGE SCALE GENOMIC DNA]</scope>
    <source>
        <strain evidence="2 3">LMG 31115</strain>
    </source>
</reference>
<dbReference type="EMBL" id="CABPSI010000006">
    <property type="protein sequence ID" value="VVE54518.1"/>
    <property type="molecule type" value="Genomic_DNA"/>
</dbReference>
<name>A0A5E4Z1J0_9BURK</name>
<evidence type="ECO:0000313" key="3">
    <source>
        <dbReference type="Proteomes" id="UP000333828"/>
    </source>
</evidence>
<proteinExistence type="predicted"/>
<dbReference type="SUPFAM" id="SSF52317">
    <property type="entry name" value="Class I glutamine amidotransferase-like"/>
    <property type="match status" value="1"/>
</dbReference>
<accession>A0A5E4Z1J0</accession>
<dbReference type="Gene3D" id="3.40.50.880">
    <property type="match status" value="1"/>
</dbReference>
<dbReference type="InterPro" id="IPR052158">
    <property type="entry name" value="INH-QAR"/>
</dbReference>
<protein>
    <submittedName>
        <fullName evidence="2">Isonitrile hydratase</fullName>
        <ecNumber evidence="2">4.2.1.103</ecNumber>
    </submittedName>
</protein>
<keyword evidence="2" id="KW-0456">Lyase</keyword>
<dbReference type="PANTHER" id="PTHR43130">
    <property type="entry name" value="ARAC-FAMILY TRANSCRIPTIONAL REGULATOR"/>
    <property type="match status" value="1"/>
</dbReference>
<dbReference type="InterPro" id="IPR002818">
    <property type="entry name" value="DJ-1/PfpI"/>
</dbReference>
<dbReference type="RefSeq" id="WP_150686284.1">
    <property type="nucleotide sequence ID" value="NZ_CABPSI010000006.1"/>
</dbReference>
<dbReference type="GO" id="GO:0006355">
    <property type="term" value="P:regulation of DNA-templated transcription"/>
    <property type="evidence" value="ECO:0007669"/>
    <property type="project" value="TreeGrafter"/>
</dbReference>
<evidence type="ECO:0000259" key="1">
    <source>
        <dbReference type="Pfam" id="PF01965"/>
    </source>
</evidence>
<dbReference type="Proteomes" id="UP000333828">
    <property type="component" value="Unassembled WGS sequence"/>
</dbReference>
<dbReference type="InterPro" id="IPR029062">
    <property type="entry name" value="Class_I_gatase-like"/>
</dbReference>
<dbReference type="PANTHER" id="PTHR43130:SF2">
    <property type="entry name" value="DJ-1_PFPI DOMAIN-CONTAINING PROTEIN"/>
    <property type="match status" value="1"/>
</dbReference>
<keyword evidence="3" id="KW-1185">Reference proteome</keyword>
<dbReference type="AlphaFoldDB" id="A0A5E4Z1J0"/>
<dbReference type="Pfam" id="PF01965">
    <property type="entry name" value="DJ-1_PfpI"/>
    <property type="match status" value="1"/>
</dbReference>
<feature type="domain" description="DJ-1/PfpI" evidence="1">
    <location>
        <begin position="7"/>
        <end position="166"/>
    </location>
</feature>
<dbReference type="GO" id="GO:0050549">
    <property type="term" value="F:cyclohexyl-isocyanide hydratase activity"/>
    <property type="evidence" value="ECO:0007669"/>
    <property type="project" value="UniProtKB-EC"/>
</dbReference>
<gene>
    <name evidence="2" type="primary">inhA_2</name>
    <name evidence="2" type="ORF">PIN31115_04911</name>
</gene>
<sequence>MTNAAFRVGVVMFPGMTQLDMTGPLEVLSAVPGWTVDLIGETLSPVRCARGFAFMPTVDFSHAPQYDLLVVPGGPGVDEAMLNRSLVAFVRDQAAHAAYVFGICTGSLLLAATGCLTGRRASCHWQAVEFLTHFGVVPSRQRMTIDGRFFTSGGVTAGIDMALKVVGEIVGVEAAQGIQLLLEYDPEPPYRAGTPDVAPAAVVERLTLASAQRKNNRLKAVLAASQAIGEVGTQPGGYPFF</sequence>
<dbReference type="EC" id="4.2.1.103" evidence="2"/>
<organism evidence="2 3">
    <name type="scientific">Pandoraea iniqua</name>
    <dbReference type="NCBI Taxonomy" id="2508288"/>
    <lineage>
        <taxon>Bacteria</taxon>
        <taxon>Pseudomonadati</taxon>
        <taxon>Pseudomonadota</taxon>
        <taxon>Betaproteobacteria</taxon>
        <taxon>Burkholderiales</taxon>
        <taxon>Burkholderiaceae</taxon>
        <taxon>Pandoraea</taxon>
    </lineage>
</organism>